<proteinExistence type="predicted"/>
<comment type="caution">
    <text evidence="1">The sequence shown here is derived from an EMBL/GenBank/DDBJ whole genome shotgun (WGS) entry which is preliminary data.</text>
</comment>
<accession>A0ACC7MJR5</accession>
<evidence type="ECO:0000313" key="2">
    <source>
        <dbReference type="Proteomes" id="UP001168096"/>
    </source>
</evidence>
<keyword evidence="2" id="KW-1185">Reference proteome</keyword>
<evidence type="ECO:0000313" key="1">
    <source>
        <dbReference type="EMBL" id="MFJ1470071.1"/>
    </source>
</evidence>
<name>A0ACC7MJR5_9BURK</name>
<sequence>MAYILATIDAKVRWYVVPLKTPKDILSLEPGQFTLLDHLDLEVVPGFGDKDTAKKVAIAIGLTTWRYVKLDGPKHVYELREIGVVKR</sequence>
<dbReference type="EMBL" id="JASNRB020000013">
    <property type="protein sequence ID" value="MFJ1470071.1"/>
    <property type="molecule type" value="Genomic_DNA"/>
</dbReference>
<reference evidence="1" key="1">
    <citation type="submission" date="2024-11" db="EMBL/GenBank/DDBJ databases">
        <title>Description of Massilia orientalis sp. nov., isolated from rhizosphere soil of Ageratina adenophora.</title>
        <authorList>
            <person name="Wang Y."/>
        </authorList>
    </citation>
    <scope>NUCLEOTIDE SEQUENCE</scope>
    <source>
        <strain evidence="1">YIM B02787</strain>
    </source>
</reference>
<gene>
    <name evidence="1" type="ORF">QPK29_020350</name>
</gene>
<dbReference type="Proteomes" id="UP001168096">
    <property type="component" value="Unassembled WGS sequence"/>
</dbReference>
<protein>
    <submittedName>
        <fullName evidence="1">Uncharacterized protein</fullName>
    </submittedName>
</protein>
<organism evidence="1 2">
    <name type="scientific">Massilia orientalis</name>
    <dbReference type="NCBI Taxonomy" id="3050128"/>
    <lineage>
        <taxon>Bacteria</taxon>
        <taxon>Pseudomonadati</taxon>
        <taxon>Pseudomonadota</taxon>
        <taxon>Betaproteobacteria</taxon>
        <taxon>Burkholderiales</taxon>
        <taxon>Oxalobacteraceae</taxon>
        <taxon>Telluria group</taxon>
        <taxon>Massilia</taxon>
    </lineage>
</organism>